<feature type="compositionally biased region" description="Polar residues" evidence="6">
    <location>
        <begin position="276"/>
        <end position="286"/>
    </location>
</feature>
<feature type="compositionally biased region" description="Basic and acidic residues" evidence="6">
    <location>
        <begin position="256"/>
        <end position="270"/>
    </location>
</feature>
<keyword evidence="8" id="KW-1185">Reference proteome</keyword>
<evidence type="ECO:0000256" key="6">
    <source>
        <dbReference type="SAM" id="MobiDB-lite"/>
    </source>
</evidence>
<dbReference type="InterPro" id="IPR007023">
    <property type="entry name" value="Ribosom_reg"/>
</dbReference>
<keyword evidence="4 5" id="KW-0539">Nucleus</keyword>
<dbReference type="EMBL" id="CCYA01000240">
    <property type="protein sequence ID" value="CEH14102.1"/>
    <property type="molecule type" value="Genomic_DNA"/>
</dbReference>
<feature type="region of interest" description="Disordered" evidence="6">
    <location>
        <begin position="154"/>
        <end position="358"/>
    </location>
</feature>
<keyword evidence="3 5" id="KW-0690">Ribosome biogenesis</keyword>
<dbReference type="AlphaFoldDB" id="A0A0P1BEQ7"/>
<dbReference type="GO" id="GO:0005634">
    <property type="term" value="C:nucleus"/>
    <property type="evidence" value="ECO:0007669"/>
    <property type="project" value="UniProtKB-SubCell"/>
</dbReference>
<dbReference type="GO" id="GO:0042254">
    <property type="term" value="P:ribosome biogenesis"/>
    <property type="evidence" value="ECO:0007669"/>
    <property type="project" value="UniProtKB-KW"/>
</dbReference>
<dbReference type="OrthoDB" id="28455at2759"/>
<comment type="function">
    <text evidence="5">Involved in ribosomal large subunit assembly.</text>
</comment>
<feature type="compositionally biased region" description="Gly residues" evidence="6">
    <location>
        <begin position="342"/>
        <end position="351"/>
    </location>
</feature>
<dbReference type="Proteomes" id="UP000054845">
    <property type="component" value="Unassembled WGS sequence"/>
</dbReference>
<evidence type="ECO:0000256" key="1">
    <source>
        <dbReference type="ARBA" id="ARBA00004123"/>
    </source>
</evidence>
<evidence type="ECO:0000256" key="5">
    <source>
        <dbReference type="RuleBase" id="RU364132"/>
    </source>
</evidence>
<feature type="compositionally biased region" description="Low complexity" evidence="6">
    <location>
        <begin position="332"/>
        <end position="341"/>
    </location>
</feature>
<comment type="subcellular location">
    <subcellularLocation>
        <location evidence="1 5">Nucleus</location>
    </subcellularLocation>
</comment>
<organism evidence="7 8">
    <name type="scientific">Ceraceosorus bombacis</name>
    <dbReference type="NCBI Taxonomy" id="401625"/>
    <lineage>
        <taxon>Eukaryota</taxon>
        <taxon>Fungi</taxon>
        <taxon>Dikarya</taxon>
        <taxon>Basidiomycota</taxon>
        <taxon>Ustilaginomycotina</taxon>
        <taxon>Exobasidiomycetes</taxon>
        <taxon>Ceraceosorales</taxon>
        <taxon>Ceraceosoraceae</taxon>
        <taxon>Ceraceosorus</taxon>
    </lineage>
</organism>
<evidence type="ECO:0000313" key="7">
    <source>
        <dbReference type="EMBL" id="CEH14102.1"/>
    </source>
</evidence>
<dbReference type="STRING" id="401625.A0A0P1BEQ7"/>
<reference evidence="7 8" key="1">
    <citation type="submission" date="2014-09" db="EMBL/GenBank/DDBJ databases">
        <authorList>
            <person name="Magalhaes I.L.F."/>
            <person name="Oliveira U."/>
            <person name="Santos F.R."/>
            <person name="Vidigal T.H.D.A."/>
            <person name="Brescovit A.D."/>
            <person name="Santos A.J."/>
        </authorList>
    </citation>
    <scope>NUCLEOTIDE SEQUENCE [LARGE SCALE GENOMIC DNA]</scope>
</reference>
<sequence>MAASSSTSAQLPLHQHVDTALLLCVDSSAIPTSLTAASKEAREELLRSRATISTQALISALWAIPSKQHPDHGRIALLPAPLSVGSGGTPLPREKPLPAKKVETKWEAFAKRKGIDGNKKRDKLVWDDERKEWVPRWGFKGKNKDAEDQWIHELPQNVSDDHDPAKEARAERKARKLSNDAKHAKNLARATGAALSTSAAAKRAADQEKANAGLGGGPQSAAAEKATKRKAERELRKGQLDADVKRAKVSTASMGKYDKQLKGESKEKGLRRQFAPNEQDTSSERVSQLALISGLSKGGAPVRSKPNAKGQGDADLVNARKAVRFESGGRGSSALASKGASSRGGRGGKASRGGKRSK</sequence>
<evidence type="ECO:0000256" key="3">
    <source>
        <dbReference type="ARBA" id="ARBA00022517"/>
    </source>
</evidence>
<feature type="compositionally biased region" description="Basic and acidic residues" evidence="6">
    <location>
        <begin position="225"/>
        <end position="246"/>
    </location>
</feature>
<accession>A0A0P1BEQ7</accession>
<comment type="similarity">
    <text evidence="2 5">Belongs to the RRS1 family.</text>
</comment>
<dbReference type="Pfam" id="PF04939">
    <property type="entry name" value="RRS1"/>
    <property type="match status" value="1"/>
</dbReference>
<evidence type="ECO:0000313" key="8">
    <source>
        <dbReference type="Proteomes" id="UP000054845"/>
    </source>
</evidence>
<feature type="compositionally biased region" description="Low complexity" evidence="6">
    <location>
        <begin position="187"/>
        <end position="202"/>
    </location>
</feature>
<evidence type="ECO:0000256" key="2">
    <source>
        <dbReference type="ARBA" id="ARBA00010077"/>
    </source>
</evidence>
<proteinExistence type="inferred from homology"/>
<name>A0A0P1BEQ7_9BASI</name>
<protein>
    <recommendedName>
        <fullName evidence="5">Ribosome biogenesis regulatory protein</fullName>
    </recommendedName>
</protein>
<feature type="compositionally biased region" description="Basic and acidic residues" evidence="6">
    <location>
        <begin position="159"/>
        <end position="183"/>
    </location>
</feature>
<evidence type="ECO:0000256" key="4">
    <source>
        <dbReference type="ARBA" id="ARBA00023242"/>
    </source>
</evidence>